<dbReference type="RefSeq" id="WP_132318309.1">
    <property type="nucleotide sequence ID" value="NZ_FWZT01000007.1"/>
</dbReference>
<proteinExistence type="predicted"/>
<dbReference type="Proteomes" id="UP000192907">
    <property type="component" value="Unassembled WGS sequence"/>
</dbReference>
<sequence>MNSRELHSIEPKTPEIVFAKEYWTGDSRDGHVVNGDGYHYYQITKTGKILDAYEYYEREDGTSVVSPLPEMLNIDWIEDLGFEDLEVLDFIDESEYDSIKEQMATVNS</sequence>
<keyword evidence="2" id="KW-1185">Reference proteome</keyword>
<reference evidence="2" key="1">
    <citation type="submission" date="2017-04" db="EMBL/GenBank/DDBJ databases">
        <authorList>
            <person name="Varghese N."/>
            <person name="Submissions S."/>
        </authorList>
    </citation>
    <scope>NUCLEOTIDE SEQUENCE [LARGE SCALE GENOMIC DNA]</scope>
    <source>
        <strain evidence="2">RKEM611</strain>
    </source>
</reference>
<organism evidence="1 2">
    <name type="scientific">Pseudobacteriovorax antillogorgiicola</name>
    <dbReference type="NCBI Taxonomy" id="1513793"/>
    <lineage>
        <taxon>Bacteria</taxon>
        <taxon>Pseudomonadati</taxon>
        <taxon>Bdellovibrionota</taxon>
        <taxon>Oligoflexia</taxon>
        <taxon>Oligoflexales</taxon>
        <taxon>Pseudobacteriovoracaceae</taxon>
        <taxon>Pseudobacteriovorax</taxon>
    </lineage>
</organism>
<protein>
    <recommendedName>
        <fullName evidence="3">Large polyvalent protein associated domain-containing protein</fullName>
    </recommendedName>
</protein>
<evidence type="ECO:0000313" key="2">
    <source>
        <dbReference type="Proteomes" id="UP000192907"/>
    </source>
</evidence>
<evidence type="ECO:0008006" key="3">
    <source>
        <dbReference type="Google" id="ProtNLM"/>
    </source>
</evidence>
<evidence type="ECO:0000313" key="1">
    <source>
        <dbReference type="EMBL" id="SMF22374.1"/>
    </source>
</evidence>
<dbReference type="AlphaFoldDB" id="A0A1Y6BS13"/>
<name>A0A1Y6BS13_9BACT</name>
<accession>A0A1Y6BS13</accession>
<dbReference type="EMBL" id="FWZT01000007">
    <property type="protein sequence ID" value="SMF22374.1"/>
    <property type="molecule type" value="Genomic_DNA"/>
</dbReference>
<gene>
    <name evidence="1" type="ORF">SAMN06296036_107185</name>
</gene>
<dbReference type="OrthoDB" id="5295503at2"/>